<gene>
    <name evidence="12" type="ORF">GCM10025791_42830</name>
</gene>
<comment type="caution">
    <text evidence="12">The sequence shown here is derived from an EMBL/GenBank/DDBJ whole genome shotgun (WGS) entry which is preliminary data.</text>
</comment>
<dbReference type="CDD" id="cd01665">
    <property type="entry name" value="Cyt_c_Oxidase_III"/>
    <property type="match status" value="1"/>
</dbReference>
<feature type="transmembrane region" description="Helical" evidence="10">
    <location>
        <begin position="286"/>
        <end position="305"/>
    </location>
</feature>
<evidence type="ECO:0000256" key="5">
    <source>
        <dbReference type="ARBA" id="ARBA00022967"/>
    </source>
</evidence>
<dbReference type="InterPro" id="IPR013833">
    <property type="entry name" value="Cyt_c_oxidase_su3_a-hlx"/>
</dbReference>
<evidence type="ECO:0000313" key="12">
    <source>
        <dbReference type="EMBL" id="GAA4957720.1"/>
    </source>
</evidence>
<keyword evidence="6 10" id="KW-1133">Transmembrane helix</keyword>
<dbReference type="PROSITE" id="PS50253">
    <property type="entry name" value="COX3"/>
    <property type="match status" value="1"/>
</dbReference>
<evidence type="ECO:0000313" key="13">
    <source>
        <dbReference type="Proteomes" id="UP001409585"/>
    </source>
</evidence>
<feature type="transmembrane region" description="Helical" evidence="10">
    <location>
        <begin position="79"/>
        <end position="104"/>
    </location>
</feature>
<evidence type="ECO:0000256" key="3">
    <source>
        <dbReference type="ARBA" id="ARBA00012949"/>
    </source>
</evidence>
<feature type="domain" description="Heme-copper oxidase subunit III family profile" evidence="11">
    <location>
        <begin position="3"/>
        <end position="306"/>
    </location>
</feature>
<dbReference type="Gene3D" id="1.20.120.80">
    <property type="entry name" value="Cytochrome c oxidase, subunit III, four-helix bundle"/>
    <property type="match status" value="1"/>
</dbReference>
<protein>
    <recommendedName>
        <fullName evidence="3">cytochrome-c oxidase</fullName>
        <ecNumber evidence="3">7.1.1.9</ecNumber>
    </recommendedName>
    <alternativeName>
        <fullName evidence="8">Cytochrome aa3 subunit 3</fullName>
    </alternativeName>
    <alternativeName>
        <fullName evidence="9">Cytochrome c oxidase polypeptide III</fullName>
    </alternativeName>
</protein>
<keyword evidence="7 10" id="KW-0472">Membrane</keyword>
<dbReference type="InterPro" id="IPR035973">
    <property type="entry name" value="Cyt_c_oxidase_su3-like_sf"/>
</dbReference>
<feature type="transmembrane region" description="Helical" evidence="10">
    <location>
        <begin position="40"/>
        <end position="59"/>
    </location>
</feature>
<keyword evidence="5" id="KW-1278">Translocase</keyword>
<dbReference type="PANTHER" id="PTHR11403:SF7">
    <property type="entry name" value="CYTOCHROME C OXIDASE SUBUNIT 3"/>
    <property type="match status" value="1"/>
</dbReference>
<evidence type="ECO:0000256" key="1">
    <source>
        <dbReference type="ARBA" id="ARBA00004141"/>
    </source>
</evidence>
<evidence type="ECO:0000256" key="10">
    <source>
        <dbReference type="SAM" id="Phobius"/>
    </source>
</evidence>
<evidence type="ECO:0000256" key="9">
    <source>
        <dbReference type="ARBA" id="ARBA00031625"/>
    </source>
</evidence>
<dbReference type="Gene3D" id="1.10.287.70">
    <property type="match status" value="1"/>
</dbReference>
<dbReference type="GO" id="GO:0019646">
    <property type="term" value="P:aerobic electron transport chain"/>
    <property type="evidence" value="ECO:0007669"/>
    <property type="project" value="InterPro"/>
</dbReference>
<dbReference type="GO" id="GO:0016020">
    <property type="term" value="C:membrane"/>
    <property type="evidence" value="ECO:0007669"/>
    <property type="project" value="UniProtKB-SubCell"/>
</dbReference>
<comment type="similarity">
    <text evidence="2">Belongs to the cytochrome c oxidase subunit 3 family.</text>
</comment>
<dbReference type="InterPro" id="IPR033945">
    <property type="entry name" value="Cyt_c_oxase_su3_dom"/>
</dbReference>
<accession>A0AAV3U8G0</accession>
<dbReference type="InterPro" id="IPR024791">
    <property type="entry name" value="Cyt_c/ubiquinol_Oxase_su3"/>
</dbReference>
<evidence type="ECO:0000256" key="6">
    <source>
        <dbReference type="ARBA" id="ARBA00022989"/>
    </source>
</evidence>
<dbReference type="FunFam" id="1.20.120.80:FF:000003">
    <property type="entry name" value="Cytochrome c oxidase subunit 3"/>
    <property type="match status" value="1"/>
</dbReference>
<evidence type="ECO:0000256" key="4">
    <source>
        <dbReference type="ARBA" id="ARBA00022692"/>
    </source>
</evidence>
<dbReference type="Pfam" id="PF00510">
    <property type="entry name" value="COX3"/>
    <property type="match status" value="2"/>
</dbReference>
<feature type="transmembrane region" description="Helical" evidence="10">
    <location>
        <begin position="15"/>
        <end position="34"/>
    </location>
</feature>
<dbReference type="EC" id="7.1.1.9" evidence="3"/>
<feature type="transmembrane region" description="Helical" evidence="10">
    <location>
        <begin position="201"/>
        <end position="221"/>
    </location>
</feature>
<sequence>MSTPNSYYVPEQSKLPIFASIGLATTVYGLASILTGKESGSTIMFAGFLVFAFVLYRWFNIVISENMQGLNSDQLKRSYVWGMGWFIFSEVMFFAAFFGALFYVRHFALPWLGGEGSHDLATTNSILWPGFEATWPLMTTPDQVVNGDSATMQGPAHSMSINDAGSIWTWLPFWNTVILLTSSVTVHFAHTGLKNDNRQQFKMWLGGTVALGVLFLILQVYEYYEAYHHLGLTLNSGIYGTTFFMLTGFHGAHVTLGTFMLAVMLVRAVKGHFKHDDCFGFESASWYWHFVDVVWLGLFIFVYILG</sequence>
<organism evidence="12 13">
    <name type="scientific">Halioxenophilus aromaticivorans</name>
    <dbReference type="NCBI Taxonomy" id="1306992"/>
    <lineage>
        <taxon>Bacteria</taxon>
        <taxon>Pseudomonadati</taxon>
        <taxon>Pseudomonadota</taxon>
        <taxon>Gammaproteobacteria</taxon>
        <taxon>Alteromonadales</taxon>
        <taxon>Alteromonadaceae</taxon>
        <taxon>Halioxenophilus</taxon>
    </lineage>
</organism>
<comment type="subcellular location">
    <subcellularLocation>
        <location evidence="1">Membrane</location>
        <topology evidence="1">Multi-pass membrane protein</topology>
    </subcellularLocation>
</comment>
<name>A0AAV3U8G0_9ALTE</name>
<keyword evidence="4 10" id="KW-0812">Transmembrane</keyword>
<dbReference type="AlphaFoldDB" id="A0AAV3U8G0"/>
<dbReference type="Proteomes" id="UP001409585">
    <property type="component" value="Unassembled WGS sequence"/>
</dbReference>
<dbReference type="PANTHER" id="PTHR11403">
    <property type="entry name" value="CYTOCHROME C OXIDASE SUBUNIT III"/>
    <property type="match status" value="1"/>
</dbReference>
<reference evidence="13" key="1">
    <citation type="journal article" date="2019" name="Int. J. Syst. Evol. Microbiol.">
        <title>The Global Catalogue of Microorganisms (GCM) 10K type strain sequencing project: providing services to taxonomists for standard genome sequencing and annotation.</title>
        <authorList>
            <consortium name="The Broad Institute Genomics Platform"/>
            <consortium name="The Broad Institute Genome Sequencing Center for Infectious Disease"/>
            <person name="Wu L."/>
            <person name="Ma J."/>
        </authorList>
    </citation>
    <scope>NUCLEOTIDE SEQUENCE [LARGE SCALE GENOMIC DNA]</scope>
    <source>
        <strain evidence="13">JCM 19134</strain>
    </source>
</reference>
<dbReference type="RefSeq" id="WP_345427149.1">
    <property type="nucleotide sequence ID" value="NZ_AP031496.1"/>
</dbReference>
<evidence type="ECO:0000259" key="11">
    <source>
        <dbReference type="PROSITE" id="PS50253"/>
    </source>
</evidence>
<feature type="transmembrane region" description="Helical" evidence="10">
    <location>
        <begin position="167"/>
        <end position="189"/>
    </location>
</feature>
<proteinExistence type="inferred from homology"/>
<feature type="transmembrane region" description="Helical" evidence="10">
    <location>
        <begin position="241"/>
        <end position="266"/>
    </location>
</feature>
<evidence type="ECO:0000256" key="8">
    <source>
        <dbReference type="ARBA" id="ARBA00031400"/>
    </source>
</evidence>
<dbReference type="InterPro" id="IPR000298">
    <property type="entry name" value="Cyt_c_oxidase-like_su3"/>
</dbReference>
<dbReference type="EMBL" id="BAABLX010000075">
    <property type="protein sequence ID" value="GAA4957720.1"/>
    <property type="molecule type" value="Genomic_DNA"/>
</dbReference>
<evidence type="ECO:0000256" key="2">
    <source>
        <dbReference type="ARBA" id="ARBA00010581"/>
    </source>
</evidence>
<dbReference type="SUPFAM" id="SSF81452">
    <property type="entry name" value="Cytochrome c oxidase subunit III-like"/>
    <property type="match status" value="1"/>
</dbReference>
<keyword evidence="13" id="KW-1185">Reference proteome</keyword>
<evidence type="ECO:0000256" key="7">
    <source>
        <dbReference type="ARBA" id="ARBA00023136"/>
    </source>
</evidence>
<dbReference type="GO" id="GO:0004129">
    <property type="term" value="F:cytochrome-c oxidase activity"/>
    <property type="evidence" value="ECO:0007669"/>
    <property type="project" value="UniProtKB-EC"/>
</dbReference>